<dbReference type="InterPro" id="IPR006101">
    <property type="entry name" value="Glyco_hydro_2"/>
</dbReference>
<dbReference type="InterPro" id="IPR036156">
    <property type="entry name" value="Beta-gal/glucu_dom_sf"/>
</dbReference>
<dbReference type="InterPro" id="IPR006103">
    <property type="entry name" value="Glyco_hydro_2_cat"/>
</dbReference>
<dbReference type="PROSITE" id="PS00608">
    <property type="entry name" value="GLYCOSYL_HYDROL_F2_2"/>
    <property type="match status" value="1"/>
</dbReference>
<evidence type="ECO:0000256" key="3">
    <source>
        <dbReference type="ARBA" id="ARBA00012756"/>
    </source>
</evidence>
<accession>A0A849AC78</accession>
<dbReference type="InterPro" id="IPR017853">
    <property type="entry name" value="GH"/>
</dbReference>
<comment type="catalytic activity">
    <reaction evidence="1">
        <text>Hydrolysis of terminal non-reducing beta-D-galactose residues in beta-D-galactosides.</text>
        <dbReference type="EC" id="3.2.1.23"/>
    </reaction>
</comment>
<protein>
    <recommendedName>
        <fullName evidence="4">Beta-galactosidase</fullName>
        <ecNumber evidence="3">3.2.1.23</ecNumber>
    </recommendedName>
    <alternativeName>
        <fullName evidence="7">Lactase</fullName>
    </alternativeName>
</protein>
<dbReference type="Pfam" id="PF16353">
    <property type="entry name" value="LacZ_4"/>
    <property type="match status" value="1"/>
</dbReference>
<proteinExistence type="inferred from homology"/>
<dbReference type="GO" id="GO:0030246">
    <property type="term" value="F:carbohydrate binding"/>
    <property type="evidence" value="ECO:0007669"/>
    <property type="project" value="InterPro"/>
</dbReference>
<dbReference type="PRINTS" id="PR00132">
    <property type="entry name" value="GLHYDRLASE2"/>
</dbReference>
<dbReference type="GO" id="GO:0005990">
    <property type="term" value="P:lactose catabolic process"/>
    <property type="evidence" value="ECO:0007669"/>
    <property type="project" value="TreeGrafter"/>
</dbReference>
<evidence type="ECO:0000256" key="7">
    <source>
        <dbReference type="ARBA" id="ARBA00032230"/>
    </source>
</evidence>
<dbReference type="InterPro" id="IPR023230">
    <property type="entry name" value="Glyco_hydro_2_CS"/>
</dbReference>
<keyword evidence="5" id="KW-0378">Hydrolase</keyword>
<dbReference type="Pfam" id="PF02837">
    <property type="entry name" value="Glyco_hydro_2_N"/>
    <property type="match status" value="1"/>
</dbReference>
<dbReference type="InterPro" id="IPR032312">
    <property type="entry name" value="LacZ_4"/>
</dbReference>
<dbReference type="InterPro" id="IPR014718">
    <property type="entry name" value="GH-type_carb-bd"/>
</dbReference>
<dbReference type="InterPro" id="IPR023232">
    <property type="entry name" value="Glyco_hydro_2_AS"/>
</dbReference>
<dbReference type="InterPro" id="IPR050347">
    <property type="entry name" value="Bact_Beta-galactosidase"/>
</dbReference>
<dbReference type="InterPro" id="IPR008979">
    <property type="entry name" value="Galactose-bd-like_sf"/>
</dbReference>
<dbReference type="InterPro" id="IPR006104">
    <property type="entry name" value="Glyco_hydro_2_N"/>
</dbReference>
<reference evidence="9 10" key="1">
    <citation type="submission" date="2020-05" db="EMBL/GenBank/DDBJ databases">
        <title>Nakamurella sp. DB0629 isolated from air conditioner.</title>
        <authorList>
            <person name="Kim D.H."/>
            <person name="Kim D.-U."/>
        </authorList>
    </citation>
    <scope>NUCLEOTIDE SEQUENCE [LARGE SCALE GENOMIC DNA]</scope>
    <source>
        <strain evidence="9 10">DB0629</strain>
    </source>
</reference>
<dbReference type="Gene3D" id="3.20.20.80">
    <property type="entry name" value="Glycosidases"/>
    <property type="match status" value="1"/>
</dbReference>
<dbReference type="Proteomes" id="UP000562984">
    <property type="component" value="Unassembled WGS sequence"/>
</dbReference>
<dbReference type="SUPFAM" id="SSF74650">
    <property type="entry name" value="Galactose mutarotase-like"/>
    <property type="match status" value="1"/>
</dbReference>
<evidence type="ECO:0000256" key="4">
    <source>
        <dbReference type="ARBA" id="ARBA00013303"/>
    </source>
</evidence>
<dbReference type="PANTHER" id="PTHR46323:SF2">
    <property type="entry name" value="BETA-GALACTOSIDASE"/>
    <property type="match status" value="1"/>
</dbReference>
<dbReference type="InterPro" id="IPR004199">
    <property type="entry name" value="B-gal_small/dom_5"/>
</dbReference>
<dbReference type="GO" id="GO:0004565">
    <property type="term" value="F:beta-galactosidase activity"/>
    <property type="evidence" value="ECO:0007669"/>
    <property type="project" value="UniProtKB-EC"/>
</dbReference>
<evidence type="ECO:0000256" key="6">
    <source>
        <dbReference type="ARBA" id="ARBA00023295"/>
    </source>
</evidence>
<dbReference type="SUPFAM" id="SSF49785">
    <property type="entry name" value="Galactose-binding domain-like"/>
    <property type="match status" value="1"/>
</dbReference>
<dbReference type="Pfam" id="PF02929">
    <property type="entry name" value="Bgal_small_N"/>
    <property type="match status" value="1"/>
</dbReference>
<name>A0A849AC78_9ACTN</name>
<gene>
    <name evidence="9" type="ORF">HKD39_13775</name>
</gene>
<dbReference type="Gene3D" id="2.70.98.10">
    <property type="match status" value="1"/>
</dbReference>
<evidence type="ECO:0000256" key="1">
    <source>
        <dbReference type="ARBA" id="ARBA00001412"/>
    </source>
</evidence>
<dbReference type="Gene3D" id="2.60.120.260">
    <property type="entry name" value="Galactose-binding domain-like"/>
    <property type="match status" value="1"/>
</dbReference>
<sequence length="1035" mass="112778">MESTEPYRGELAAPRSWLHSDAPRIDATGQWEFRLLPQAEPPDEAVDAFAANDYDGGDGWGSIEVPGHWVLNGGADRNSPYGAPIYTNVQYPFPIDPPHVPDANPTGDYRRSVDVPAEFADAERLLLRFDGVESTFKVWVNGQEIGSASGSRLAHEFDVTAAVKPGQPNVIAVRVHQWSAASYLEDQDQWWLPGIFREVTLLARPAGGIDDVWLRTGYDGAVMGPGRGTLDPEISAGAAAFPVRLQIEELGVDVTWTEPAEVKPLALDGVYPWSADSPRLYTAVISGAAERIEQRIGFRTVQIVGDQLLVNGRKVVLHGVNRHEIQAERGRVFAEDGPTGARADLALMKQHNVNAIRTSHYPPHPRLLDLADELGFWVIDECDLETHGFFYNNWVDNPSDDPRWRAAYLDRIRRTVERDKNHPSVIIWSLGNESHTGQNLAAMSAWVHQRDAGRPVHYEGDYRGEYTDVYSRMYATIGEVTSIGSDHDHRPLLHCSIAEGARQRSKPFLQCEYVHAMGNGPGAIDRYEALVDEYPRVHGGFVWEWRDHGLATTAADGTPFYAYGGDFGEVVHDGNFVMDGMIFSDGTPSPGLKEWATVVAPIRFTLDPAAGTVAVQNLRHSADTADLVIRWRLERDGEPVADGVLDVAPVAPGKTETVALPVSATAVEPATDTGSAPGGEYWLTVSAELAADTAWGSAGHELAFSQAQLAADASPAPARAVGVTAAEFAAPLTPATATVPRRLLLGPAVFDGGALVELAGAPAAGPLPELWRAPTDNDRGQSFASNDTVDPYSELRNEFDRPERPDPLSVRWRAAGLHRLQHRVLAQQSGEGWLRTELVSMPATSARQLHSTVLWRLRGDGTLALSVDLTPGTGWDLIWPRLGVRFDLPGDVDRVSWFGRGPGEAYPDSLRASRIGRFSSSVDELAAPYSRPQETGHRPEFRRLELLRGNGSVLALESVPDASGARPGFTVSGWTAQQLAQADHPHELPESTQRYLYLDVAQHGLGSQACGPDVWPDETLRPRAGSIRVVIAPGG</sequence>
<evidence type="ECO:0000313" key="10">
    <source>
        <dbReference type="Proteomes" id="UP000562984"/>
    </source>
</evidence>
<evidence type="ECO:0000259" key="8">
    <source>
        <dbReference type="SMART" id="SM01038"/>
    </source>
</evidence>
<dbReference type="InterPro" id="IPR013783">
    <property type="entry name" value="Ig-like_fold"/>
</dbReference>
<dbReference type="SUPFAM" id="SSF49303">
    <property type="entry name" value="beta-Galactosidase/glucuronidase domain"/>
    <property type="match status" value="2"/>
</dbReference>
<dbReference type="GO" id="GO:0009341">
    <property type="term" value="C:beta-galactosidase complex"/>
    <property type="evidence" value="ECO:0007669"/>
    <property type="project" value="InterPro"/>
</dbReference>
<evidence type="ECO:0000256" key="2">
    <source>
        <dbReference type="ARBA" id="ARBA00007401"/>
    </source>
</evidence>
<dbReference type="PANTHER" id="PTHR46323">
    <property type="entry name" value="BETA-GALACTOSIDASE"/>
    <property type="match status" value="1"/>
</dbReference>
<comment type="caution">
    <text evidence="9">The sequence shown here is derived from an EMBL/GenBank/DDBJ whole genome shotgun (WGS) entry which is preliminary data.</text>
</comment>
<dbReference type="EC" id="3.2.1.23" evidence="3"/>
<keyword evidence="6" id="KW-0326">Glycosidase</keyword>
<dbReference type="PROSITE" id="PS00719">
    <property type="entry name" value="GLYCOSYL_HYDROL_F2_1"/>
    <property type="match status" value="1"/>
</dbReference>
<feature type="domain" description="Beta galactosidase small chain/" evidence="8">
    <location>
        <begin position="744"/>
        <end position="1032"/>
    </location>
</feature>
<comment type="similarity">
    <text evidence="2">Belongs to the glycosyl hydrolase 2 family.</text>
</comment>
<evidence type="ECO:0000256" key="5">
    <source>
        <dbReference type="ARBA" id="ARBA00022801"/>
    </source>
</evidence>
<keyword evidence="10" id="KW-1185">Reference proteome</keyword>
<dbReference type="SUPFAM" id="SSF51445">
    <property type="entry name" value="(Trans)glycosidases"/>
    <property type="match status" value="1"/>
</dbReference>
<organism evidence="9 10">
    <name type="scientific">Nakamurella aerolata</name>
    <dbReference type="NCBI Taxonomy" id="1656892"/>
    <lineage>
        <taxon>Bacteria</taxon>
        <taxon>Bacillati</taxon>
        <taxon>Actinomycetota</taxon>
        <taxon>Actinomycetes</taxon>
        <taxon>Nakamurellales</taxon>
        <taxon>Nakamurellaceae</taxon>
        <taxon>Nakamurella</taxon>
    </lineage>
</organism>
<dbReference type="InterPro" id="IPR011013">
    <property type="entry name" value="Gal_mutarotase_sf_dom"/>
</dbReference>
<evidence type="ECO:0000313" key="9">
    <source>
        <dbReference type="EMBL" id="NNG36761.1"/>
    </source>
</evidence>
<dbReference type="AlphaFoldDB" id="A0A849AC78"/>
<dbReference type="Pfam" id="PF02836">
    <property type="entry name" value="Glyco_hydro_2_C"/>
    <property type="match status" value="1"/>
</dbReference>
<dbReference type="SMART" id="SM01038">
    <property type="entry name" value="Bgal_small_N"/>
    <property type="match status" value="1"/>
</dbReference>
<dbReference type="Gene3D" id="2.60.40.10">
    <property type="entry name" value="Immunoglobulins"/>
    <property type="match status" value="2"/>
</dbReference>
<dbReference type="EMBL" id="JABEND010000008">
    <property type="protein sequence ID" value="NNG36761.1"/>
    <property type="molecule type" value="Genomic_DNA"/>
</dbReference>